<protein>
    <submittedName>
        <fullName evidence="1">Uncharacterized protein</fullName>
    </submittedName>
</protein>
<sequence>MDPLAKTFGTTLVTAMTTPAWPRARTAAVQLWREARPDQAGAVERDLTDARALALAAKDEGDTDTERALAGSWQLRLQRLLRDSPALAPEIQRVLDEVLTPALAPAARPGRTATMTATARDHGRIYQAAGNQYITEHGAGGQE</sequence>
<reference evidence="2" key="1">
    <citation type="journal article" date="2017" name="Med. Chem. Commun.">
        <title>Nonomuraea sp. ATCC 55076 harbours the largest actinomycete chromosome to date and the kistamicin biosynthetic gene cluster.</title>
        <authorList>
            <person name="Nazari B."/>
            <person name="Forneris C.C."/>
            <person name="Gibson M.I."/>
            <person name="Moon K."/>
            <person name="Schramma K.R."/>
            <person name="Seyedsayamdost M.R."/>
        </authorList>
    </citation>
    <scope>NUCLEOTIDE SEQUENCE [LARGE SCALE GENOMIC DNA]</scope>
    <source>
        <strain evidence="2">ATCC 55076</strain>
    </source>
</reference>
<dbReference type="EMBL" id="CP017717">
    <property type="protein sequence ID" value="AQZ62662.1"/>
    <property type="molecule type" value="Genomic_DNA"/>
</dbReference>
<dbReference type="AlphaFoldDB" id="A0A1U9ZXI6"/>
<organism evidence="1 2">
    <name type="scientific">[Actinomadura] parvosata subsp. kistnae</name>
    <dbReference type="NCBI Taxonomy" id="1909395"/>
    <lineage>
        <taxon>Bacteria</taxon>
        <taxon>Bacillati</taxon>
        <taxon>Actinomycetota</taxon>
        <taxon>Actinomycetes</taxon>
        <taxon>Streptosporangiales</taxon>
        <taxon>Streptosporangiaceae</taxon>
        <taxon>Nonomuraea</taxon>
    </lineage>
</organism>
<gene>
    <name evidence="1" type="ORF">BKM31_15400</name>
</gene>
<keyword evidence="2" id="KW-1185">Reference proteome</keyword>
<evidence type="ECO:0000313" key="1">
    <source>
        <dbReference type="EMBL" id="AQZ62662.1"/>
    </source>
</evidence>
<evidence type="ECO:0000313" key="2">
    <source>
        <dbReference type="Proteomes" id="UP000190797"/>
    </source>
</evidence>
<accession>A0A1U9ZXI6</accession>
<proteinExistence type="predicted"/>
<dbReference type="KEGG" id="noa:BKM31_15400"/>
<dbReference type="Proteomes" id="UP000190797">
    <property type="component" value="Chromosome"/>
</dbReference>
<name>A0A1U9ZXI6_9ACTN</name>
<dbReference type="RefSeq" id="WP_186403961.1">
    <property type="nucleotide sequence ID" value="NZ_CP017717.1"/>
</dbReference>
<dbReference type="STRING" id="1909395.BKM31_15400"/>